<dbReference type="OrthoDB" id="2013610at2759"/>
<protein>
    <recommendedName>
        <fullName evidence="4">Retrotransposon gag domain-containing protein</fullName>
    </recommendedName>
</protein>
<feature type="region of interest" description="Disordered" evidence="1">
    <location>
        <begin position="127"/>
        <end position="154"/>
    </location>
</feature>
<name>A0A834Z8R6_TETSI</name>
<dbReference type="Proteomes" id="UP000655225">
    <property type="component" value="Unassembled WGS sequence"/>
</dbReference>
<feature type="compositionally biased region" description="Basic and acidic residues" evidence="1">
    <location>
        <begin position="127"/>
        <end position="136"/>
    </location>
</feature>
<evidence type="ECO:0008006" key="4">
    <source>
        <dbReference type="Google" id="ProtNLM"/>
    </source>
</evidence>
<organism evidence="2 3">
    <name type="scientific">Tetracentron sinense</name>
    <name type="common">Spur-leaf</name>
    <dbReference type="NCBI Taxonomy" id="13715"/>
    <lineage>
        <taxon>Eukaryota</taxon>
        <taxon>Viridiplantae</taxon>
        <taxon>Streptophyta</taxon>
        <taxon>Embryophyta</taxon>
        <taxon>Tracheophyta</taxon>
        <taxon>Spermatophyta</taxon>
        <taxon>Magnoliopsida</taxon>
        <taxon>Trochodendrales</taxon>
        <taxon>Trochodendraceae</taxon>
        <taxon>Tetracentron</taxon>
    </lineage>
</organism>
<evidence type="ECO:0000313" key="2">
    <source>
        <dbReference type="EMBL" id="KAF8398707.1"/>
    </source>
</evidence>
<comment type="caution">
    <text evidence="2">The sequence shown here is derived from an EMBL/GenBank/DDBJ whole genome shotgun (WGS) entry which is preliminary data.</text>
</comment>
<dbReference type="AlphaFoldDB" id="A0A834Z8R6"/>
<evidence type="ECO:0000313" key="3">
    <source>
        <dbReference type="Proteomes" id="UP000655225"/>
    </source>
</evidence>
<accession>A0A834Z8R6</accession>
<evidence type="ECO:0000256" key="1">
    <source>
        <dbReference type="SAM" id="MobiDB-lite"/>
    </source>
</evidence>
<dbReference type="OMA" id="LASFHMV"/>
<gene>
    <name evidence="2" type="ORF">HHK36_014564</name>
</gene>
<reference evidence="2 3" key="1">
    <citation type="submission" date="2020-04" db="EMBL/GenBank/DDBJ databases">
        <title>Plant Genome Project.</title>
        <authorList>
            <person name="Zhang R.-G."/>
        </authorList>
    </citation>
    <scope>NUCLEOTIDE SEQUENCE [LARGE SCALE GENOMIC DNA]</scope>
    <source>
        <strain evidence="2">YNK0</strain>
        <tissue evidence="2">Leaf</tissue>
    </source>
</reference>
<sequence>MVHYSLASLLHAFEWNFPVDILEDMTEKVAITLQKAKVLVGIPKSPLPNSVYQKTKFRPIDLLDHGLLQEVPINLVSEPVDAMGDPRVSAHENKIETLKSVSVEQSQLLKHILQQLTGLNAQYEDLKRDHQSDHSHSRTTRGEGGAGSSNSGTFGSIHSRTIKLDFPSFEGGDPTGWLYRAEQFFSYHQTTPKQKLNIASFHLEGEALQWYCLLEKAEGPPSWPEFVVAVHAQFGPTEFED</sequence>
<dbReference type="EMBL" id="JABCRI010000010">
    <property type="protein sequence ID" value="KAF8398707.1"/>
    <property type="molecule type" value="Genomic_DNA"/>
</dbReference>
<keyword evidence="3" id="KW-1185">Reference proteome</keyword>
<proteinExistence type="predicted"/>